<dbReference type="EMBL" id="JAQQWL010000004">
    <property type="protein sequence ID" value="KAK8076335.1"/>
    <property type="molecule type" value="Genomic_DNA"/>
</dbReference>
<dbReference type="Proteomes" id="UP001480595">
    <property type="component" value="Unassembled WGS sequence"/>
</dbReference>
<evidence type="ECO:0000313" key="2">
    <source>
        <dbReference type="Proteomes" id="UP001480595"/>
    </source>
</evidence>
<comment type="caution">
    <text evidence="1">The sequence shown here is derived from an EMBL/GenBank/DDBJ whole genome shotgun (WGS) entry which is preliminary data.</text>
</comment>
<proteinExistence type="predicted"/>
<keyword evidence="2" id="KW-1185">Reference proteome</keyword>
<dbReference type="Gene3D" id="3.40.390.10">
    <property type="entry name" value="Collagenase (Catalytic Domain)"/>
    <property type="match status" value="1"/>
</dbReference>
<dbReference type="InterPro" id="IPR024079">
    <property type="entry name" value="MetalloPept_cat_dom_sf"/>
</dbReference>
<sequence length="177" mass="19609">MSRAMIQDPNFWASPYSPRGGTAFGTYFDCPAVVGYAEALARIRAEDPQNEQFLCTHASVAAHFQFAASQLLPDLNTQLKSSWGVVGQSEAYVDFESIMMYGSEAFAADGQRPTLRANSGDFTTREPDPSYGDVVAIEALYENPFDANHQVPTLHNAPQSYWYVKFTDQFHKSKCSG</sequence>
<accession>A0ABR1VYJ7</accession>
<reference evidence="1 2" key="1">
    <citation type="submission" date="2023-01" db="EMBL/GenBank/DDBJ databases">
        <title>Analysis of 21 Apiospora genomes using comparative genomics revels a genus with tremendous synthesis potential of carbohydrate active enzymes and secondary metabolites.</title>
        <authorList>
            <person name="Sorensen T."/>
        </authorList>
    </citation>
    <scope>NUCLEOTIDE SEQUENCE [LARGE SCALE GENOMIC DNA]</scope>
    <source>
        <strain evidence="1 2">CBS 135458</strain>
    </source>
</reference>
<dbReference type="GeneID" id="92088079"/>
<evidence type="ECO:0000313" key="1">
    <source>
        <dbReference type="EMBL" id="KAK8076335.1"/>
    </source>
</evidence>
<organism evidence="1 2">
    <name type="scientific">Apiospora phragmitis</name>
    <dbReference type="NCBI Taxonomy" id="2905665"/>
    <lineage>
        <taxon>Eukaryota</taxon>
        <taxon>Fungi</taxon>
        <taxon>Dikarya</taxon>
        <taxon>Ascomycota</taxon>
        <taxon>Pezizomycotina</taxon>
        <taxon>Sordariomycetes</taxon>
        <taxon>Xylariomycetidae</taxon>
        <taxon>Amphisphaeriales</taxon>
        <taxon>Apiosporaceae</taxon>
        <taxon>Apiospora</taxon>
    </lineage>
</organism>
<dbReference type="RefSeq" id="XP_066719294.1">
    <property type="nucleotide sequence ID" value="XM_066855016.1"/>
</dbReference>
<protein>
    <submittedName>
        <fullName evidence="1">Uncharacterized protein</fullName>
    </submittedName>
</protein>
<name>A0ABR1VYJ7_9PEZI</name>
<gene>
    <name evidence="1" type="ORF">PG994_003607</name>
</gene>